<feature type="domain" description="eIF3h C-terminal" evidence="2">
    <location>
        <begin position="18"/>
        <end position="62"/>
    </location>
</feature>
<accession>A0A4X2K9V3</accession>
<evidence type="ECO:0000256" key="1">
    <source>
        <dbReference type="SAM" id="MobiDB-lite"/>
    </source>
</evidence>
<dbReference type="AlphaFoldDB" id="A0A4X2K9V3"/>
<reference evidence="4" key="1">
    <citation type="submission" date="2018-12" db="EMBL/GenBank/DDBJ databases">
        <authorList>
            <person name="Yazar S."/>
        </authorList>
    </citation>
    <scope>NUCLEOTIDE SEQUENCE [LARGE SCALE GENOMIC DNA]</scope>
</reference>
<dbReference type="Ensembl" id="ENSVURT00010006757.1">
    <property type="protein sequence ID" value="ENSVURP00010005975.1"/>
    <property type="gene ID" value="ENSVURG00010004639.1"/>
</dbReference>
<dbReference type="GeneTree" id="ENSGT00940000170327"/>
<dbReference type="InterPro" id="IPR045810">
    <property type="entry name" value="eIF3h_C"/>
</dbReference>
<keyword evidence="4" id="KW-1185">Reference proteome</keyword>
<evidence type="ECO:0000313" key="4">
    <source>
        <dbReference type="Proteomes" id="UP000314987"/>
    </source>
</evidence>
<reference evidence="3" key="2">
    <citation type="submission" date="2025-08" db="UniProtKB">
        <authorList>
            <consortium name="Ensembl"/>
        </authorList>
    </citation>
    <scope>IDENTIFICATION</scope>
</reference>
<organism evidence="3 4">
    <name type="scientific">Vombatus ursinus</name>
    <name type="common">Common wombat</name>
    <dbReference type="NCBI Taxonomy" id="29139"/>
    <lineage>
        <taxon>Eukaryota</taxon>
        <taxon>Metazoa</taxon>
        <taxon>Chordata</taxon>
        <taxon>Craniata</taxon>
        <taxon>Vertebrata</taxon>
        <taxon>Euteleostomi</taxon>
        <taxon>Mammalia</taxon>
        <taxon>Metatheria</taxon>
        <taxon>Diprotodontia</taxon>
        <taxon>Vombatidae</taxon>
        <taxon>Vombatus</taxon>
    </lineage>
</organism>
<evidence type="ECO:0000313" key="3">
    <source>
        <dbReference type="Ensembl" id="ENSVURP00010005975.1"/>
    </source>
</evidence>
<reference evidence="3" key="3">
    <citation type="submission" date="2025-09" db="UniProtKB">
        <authorList>
            <consortium name="Ensembl"/>
        </authorList>
    </citation>
    <scope>IDENTIFICATION</scope>
</reference>
<feature type="compositionally biased region" description="Basic residues" evidence="1">
    <location>
        <begin position="1"/>
        <end position="18"/>
    </location>
</feature>
<dbReference type="Pfam" id="PF19445">
    <property type="entry name" value="eIF3h_C"/>
    <property type="match status" value="1"/>
</dbReference>
<protein>
    <recommendedName>
        <fullName evidence="2">eIF3h C-terminal domain-containing protein</fullName>
    </recommendedName>
</protein>
<name>A0A4X2K9V3_VOMUR</name>
<dbReference type="OMA" id="PQPPVWM"/>
<sequence length="64" mass="7203">KKSKNKNNKTTKTTKAKIKLPQPPARMDSLLIAGQMNTYCQNIKESAAQNLGKLFMSQTSQEYN</sequence>
<dbReference type="Proteomes" id="UP000314987">
    <property type="component" value="Unassembled WGS sequence"/>
</dbReference>
<evidence type="ECO:0000259" key="2">
    <source>
        <dbReference type="Pfam" id="PF19445"/>
    </source>
</evidence>
<dbReference type="STRING" id="29139.ENSVURP00010005975"/>
<proteinExistence type="predicted"/>
<feature type="region of interest" description="Disordered" evidence="1">
    <location>
        <begin position="1"/>
        <end position="23"/>
    </location>
</feature>